<dbReference type="GO" id="GO:0044281">
    <property type="term" value="P:small molecule metabolic process"/>
    <property type="evidence" value="ECO:0007669"/>
    <property type="project" value="UniProtKB-ARBA"/>
</dbReference>
<dbReference type="Proteomes" id="UP000184052">
    <property type="component" value="Unassembled WGS sequence"/>
</dbReference>
<dbReference type="InterPro" id="IPR011611">
    <property type="entry name" value="PfkB_dom"/>
</dbReference>
<organism evidence="10 11">
    <name type="scientific">Dethiosulfatibacter aminovorans DSM 17477</name>
    <dbReference type="NCBI Taxonomy" id="1121476"/>
    <lineage>
        <taxon>Bacteria</taxon>
        <taxon>Bacillati</taxon>
        <taxon>Bacillota</taxon>
        <taxon>Tissierellia</taxon>
        <taxon>Dethiosulfatibacter</taxon>
    </lineage>
</organism>
<keyword evidence="7" id="KW-0423">Lactose metabolism</keyword>
<keyword evidence="2 7" id="KW-0808">Transferase</keyword>
<evidence type="ECO:0000256" key="6">
    <source>
        <dbReference type="ARBA" id="ARBA00047745"/>
    </source>
</evidence>
<evidence type="ECO:0000259" key="9">
    <source>
        <dbReference type="Pfam" id="PF00294"/>
    </source>
</evidence>
<dbReference type="NCBIfam" id="TIGR03828">
    <property type="entry name" value="pfkB"/>
    <property type="match status" value="1"/>
</dbReference>
<dbReference type="EMBL" id="FQZL01000010">
    <property type="protein sequence ID" value="SHJ07724.1"/>
    <property type="molecule type" value="Genomic_DNA"/>
</dbReference>
<keyword evidence="11" id="KW-1185">Reference proteome</keyword>
<dbReference type="Gene3D" id="3.40.1190.20">
    <property type="match status" value="1"/>
</dbReference>
<name>A0A1M6GCR9_9FIRM</name>
<dbReference type="GO" id="GO:2001059">
    <property type="term" value="P:D-tagatose 6-phosphate catabolic process"/>
    <property type="evidence" value="ECO:0007669"/>
    <property type="project" value="UniProtKB-UniPathway"/>
</dbReference>
<dbReference type="GO" id="GO:0009024">
    <property type="term" value="F:tagatose-6-phosphate kinase activity"/>
    <property type="evidence" value="ECO:0007669"/>
    <property type="project" value="UniProtKB-EC"/>
</dbReference>
<evidence type="ECO:0000256" key="2">
    <source>
        <dbReference type="ARBA" id="ARBA00022679"/>
    </source>
</evidence>
<comment type="catalytic activity">
    <reaction evidence="6 8">
        <text>beta-D-fructose 1-phosphate + ATP = beta-D-fructose 1,6-bisphosphate + ADP + H(+)</text>
        <dbReference type="Rhea" id="RHEA:14213"/>
        <dbReference type="ChEBI" id="CHEBI:15378"/>
        <dbReference type="ChEBI" id="CHEBI:30616"/>
        <dbReference type="ChEBI" id="CHEBI:32966"/>
        <dbReference type="ChEBI" id="CHEBI:138881"/>
        <dbReference type="ChEBI" id="CHEBI:456216"/>
        <dbReference type="EC" id="2.7.1.56"/>
    </reaction>
</comment>
<dbReference type="AlphaFoldDB" id="A0A1M6GCR9"/>
<dbReference type="EC" id="2.7.1.144" evidence="7"/>
<evidence type="ECO:0000256" key="5">
    <source>
        <dbReference type="ARBA" id="ARBA00022840"/>
    </source>
</evidence>
<dbReference type="InterPro" id="IPR029056">
    <property type="entry name" value="Ribokinase-like"/>
</dbReference>
<dbReference type="InterPro" id="IPR002173">
    <property type="entry name" value="Carboh/pur_kinase_PfkB_CS"/>
</dbReference>
<accession>A0A1M6GCR9</accession>
<keyword evidence="4 8" id="KW-0418">Kinase</keyword>
<dbReference type="PROSITE" id="PS00584">
    <property type="entry name" value="PFKB_KINASES_2"/>
    <property type="match status" value="1"/>
</dbReference>
<dbReference type="InterPro" id="IPR017583">
    <property type="entry name" value="Tagatose/fructose_Pkinase"/>
</dbReference>
<dbReference type="PANTHER" id="PTHR46566:SF1">
    <property type="entry name" value="1-PHOSPHOFRUCTOKINASE"/>
    <property type="match status" value="1"/>
</dbReference>
<gene>
    <name evidence="10" type="ORF">SAMN02745751_01697</name>
</gene>
<dbReference type="FunFam" id="3.40.1190.20:FF:000001">
    <property type="entry name" value="Phosphofructokinase"/>
    <property type="match status" value="1"/>
</dbReference>
<dbReference type="SUPFAM" id="SSF53613">
    <property type="entry name" value="Ribokinase-like"/>
    <property type="match status" value="1"/>
</dbReference>
<dbReference type="GO" id="GO:0005524">
    <property type="term" value="F:ATP binding"/>
    <property type="evidence" value="ECO:0007669"/>
    <property type="project" value="UniProtKB-UniRule"/>
</dbReference>
<keyword evidence="5 7" id="KW-0067">ATP-binding</keyword>
<proteinExistence type="inferred from homology"/>
<dbReference type="NCBIfam" id="TIGR03168">
    <property type="entry name" value="1-PFK"/>
    <property type="match status" value="1"/>
</dbReference>
<dbReference type="GO" id="GO:0005829">
    <property type="term" value="C:cytosol"/>
    <property type="evidence" value="ECO:0007669"/>
    <property type="project" value="TreeGrafter"/>
</dbReference>
<dbReference type="Pfam" id="PF00294">
    <property type="entry name" value="PfkB"/>
    <property type="match status" value="1"/>
</dbReference>
<dbReference type="GO" id="GO:0008662">
    <property type="term" value="F:1-phosphofructokinase activity"/>
    <property type="evidence" value="ECO:0007669"/>
    <property type="project" value="UniProtKB-UniRule"/>
</dbReference>
<dbReference type="CDD" id="cd01164">
    <property type="entry name" value="FruK_PfkB_like"/>
    <property type="match status" value="1"/>
</dbReference>
<evidence type="ECO:0000256" key="7">
    <source>
        <dbReference type="PIRNR" id="PIRNR000535"/>
    </source>
</evidence>
<reference evidence="10 11" key="1">
    <citation type="submission" date="2016-11" db="EMBL/GenBank/DDBJ databases">
        <authorList>
            <person name="Jaros S."/>
            <person name="Januszkiewicz K."/>
            <person name="Wedrychowicz H."/>
        </authorList>
    </citation>
    <scope>NUCLEOTIDE SEQUENCE [LARGE SCALE GENOMIC DNA]</scope>
    <source>
        <strain evidence="10 11">DSM 17477</strain>
    </source>
</reference>
<evidence type="ECO:0000313" key="10">
    <source>
        <dbReference type="EMBL" id="SHJ07724.1"/>
    </source>
</evidence>
<dbReference type="PIRSF" id="PIRSF000535">
    <property type="entry name" value="1PFK/6PFK/LacC"/>
    <property type="match status" value="1"/>
</dbReference>
<dbReference type="GO" id="GO:0016052">
    <property type="term" value="P:carbohydrate catabolic process"/>
    <property type="evidence" value="ECO:0007669"/>
    <property type="project" value="UniProtKB-ARBA"/>
</dbReference>
<keyword evidence="3 7" id="KW-0547">Nucleotide-binding</keyword>
<comment type="function">
    <text evidence="8">Catalyzes the ATP-dependent phosphorylation of fructose-l-phosphate to fructose-l,6-bisphosphate.</text>
</comment>
<evidence type="ECO:0000313" key="11">
    <source>
        <dbReference type="Proteomes" id="UP000184052"/>
    </source>
</evidence>
<dbReference type="PANTHER" id="PTHR46566">
    <property type="entry name" value="1-PHOSPHOFRUCTOKINASE-RELATED"/>
    <property type="match status" value="1"/>
</dbReference>
<dbReference type="InterPro" id="IPR022463">
    <property type="entry name" value="1-PFruKinase"/>
</dbReference>
<evidence type="ECO:0000256" key="1">
    <source>
        <dbReference type="ARBA" id="ARBA00005380"/>
    </source>
</evidence>
<evidence type="ECO:0000256" key="4">
    <source>
        <dbReference type="ARBA" id="ARBA00022777"/>
    </source>
</evidence>
<sequence length="312" mass="34672">MMNKVLTLTLNPALDKTVEIDSLEHGGLNRIREGRIDAGGKGINVAKVLKNLAVDVRATGIVAGHQGRSLLAYMNDLDIESDFLEIEGETRTNLKVYDRSKSEITEFNENGTFVSEENLERFDNLLERVLNDVEVFVLSGSIPPGIDSDIYKKYIEKAKAKNIRTILDADGEIFRKGLEAKPYAVKPNIHELEQFFGRKYSSDKEVVEDIKKLIDRGVKLVVVSMGGEGSIIANETETYRVRPFPIEVKSTVGSGDSMVAALSYSIMNNHGIEFIAKWITSAGTMTATKEGTQVCSFEDISKNVDRVYLEKI</sequence>
<evidence type="ECO:0000256" key="3">
    <source>
        <dbReference type="ARBA" id="ARBA00022741"/>
    </source>
</evidence>
<dbReference type="GO" id="GO:0005988">
    <property type="term" value="P:lactose metabolic process"/>
    <property type="evidence" value="ECO:0007669"/>
    <property type="project" value="UniProtKB-KW"/>
</dbReference>
<comment type="similarity">
    <text evidence="1">Belongs to the carbohydrate kinase pfkB family.</text>
</comment>
<comment type="pathway">
    <text evidence="7">Carbohydrate metabolism; D-tagatose 6-phosphate degradation; D-glyceraldehyde 3-phosphate and glycerone phosphate from D-tagatose 6-phosphate: step 1/2.</text>
</comment>
<evidence type="ECO:0000256" key="8">
    <source>
        <dbReference type="RuleBase" id="RU369061"/>
    </source>
</evidence>
<dbReference type="OrthoDB" id="9801219at2"/>
<comment type="similarity">
    <text evidence="7">Belongs to the carbohydrate kinase PfkB family. LacC subfamily.</text>
</comment>
<dbReference type="RefSeq" id="WP_073049152.1">
    <property type="nucleotide sequence ID" value="NZ_FQZL01000010.1"/>
</dbReference>
<comment type="catalytic activity">
    <reaction evidence="7">
        <text>D-tagatofuranose 6-phosphate + ATP = D-tagatofuranose 1,6-bisphosphate + ADP + H(+)</text>
        <dbReference type="Rhea" id="RHEA:12420"/>
        <dbReference type="ChEBI" id="CHEBI:15378"/>
        <dbReference type="ChEBI" id="CHEBI:30616"/>
        <dbReference type="ChEBI" id="CHEBI:58694"/>
        <dbReference type="ChEBI" id="CHEBI:58695"/>
        <dbReference type="ChEBI" id="CHEBI:456216"/>
        <dbReference type="EC" id="2.7.1.144"/>
    </reaction>
</comment>
<protein>
    <recommendedName>
        <fullName evidence="7">Tagatose-6-phosphate kinase</fullName>
        <ecNumber evidence="7">2.7.1.144</ecNumber>
    </recommendedName>
</protein>
<dbReference type="UniPathway" id="UPA00704">
    <property type="reaction ID" value="UER00715"/>
</dbReference>
<dbReference type="STRING" id="1121476.SAMN02745751_01697"/>
<feature type="domain" description="Carbohydrate kinase PfkB" evidence="9">
    <location>
        <begin position="11"/>
        <end position="295"/>
    </location>
</feature>